<accession>A0A5B9PBC3</accession>
<dbReference type="Gene3D" id="1.10.1330.10">
    <property type="entry name" value="Dockerin domain"/>
    <property type="match status" value="1"/>
</dbReference>
<dbReference type="KEGG" id="mff:MFFC18_39380"/>
<feature type="chain" id="PRO_5022753177" evidence="2">
    <location>
        <begin position="23"/>
        <end position="591"/>
    </location>
</feature>
<feature type="region of interest" description="Disordered" evidence="1">
    <location>
        <begin position="280"/>
        <end position="304"/>
    </location>
</feature>
<organism evidence="3 4">
    <name type="scientific">Mariniblastus fucicola</name>
    <dbReference type="NCBI Taxonomy" id="980251"/>
    <lineage>
        <taxon>Bacteria</taxon>
        <taxon>Pseudomonadati</taxon>
        <taxon>Planctomycetota</taxon>
        <taxon>Planctomycetia</taxon>
        <taxon>Pirellulales</taxon>
        <taxon>Pirellulaceae</taxon>
        <taxon>Mariniblastus</taxon>
    </lineage>
</organism>
<name>A0A5B9PBC3_9BACT</name>
<protein>
    <submittedName>
        <fullName evidence="3">Uncharacterized protein</fullName>
    </submittedName>
</protein>
<evidence type="ECO:0000256" key="2">
    <source>
        <dbReference type="SAM" id="SignalP"/>
    </source>
</evidence>
<dbReference type="EMBL" id="CP042912">
    <property type="protein sequence ID" value="QEG24027.1"/>
    <property type="molecule type" value="Genomic_DNA"/>
</dbReference>
<gene>
    <name evidence="3" type="ORF">MFFC18_39380</name>
</gene>
<keyword evidence="2" id="KW-0732">Signal</keyword>
<feature type="signal peptide" evidence="2">
    <location>
        <begin position="1"/>
        <end position="22"/>
    </location>
</feature>
<dbReference type="InterPro" id="IPR036439">
    <property type="entry name" value="Dockerin_dom_sf"/>
</dbReference>
<dbReference type="Proteomes" id="UP000322214">
    <property type="component" value="Chromosome"/>
</dbReference>
<proteinExistence type="predicted"/>
<dbReference type="GO" id="GO:0000272">
    <property type="term" value="P:polysaccharide catabolic process"/>
    <property type="evidence" value="ECO:0007669"/>
    <property type="project" value="InterPro"/>
</dbReference>
<evidence type="ECO:0000256" key="1">
    <source>
        <dbReference type="SAM" id="MobiDB-lite"/>
    </source>
</evidence>
<sequence length="591" mass="64806" precursor="true">MKTFLGRAILATTLFCSMQVCANAQRTQVAFDDFEGLTMVPFTLDYGNPFYLDGTDYTKAFPAGWVLDNSANLYDNTEMPPEFDGWSLMDVPSWIGHADIQAGRDRCLFGNTTTRNVALVADPDEADDGGNTSLGSPADPLYNSYISRTYDVTGRDMSTLEVSFDYDFVTEDTQTGVVDISFDGGSTFVNILSIDSTVDSGTFSTANGDQGTFVAGVDFTADVAATSVVLRFGCIEASNDWWFCVDNIGIADGAGVIAFEDFEDPAIEASMLAFDAVNSGPTEASDPSDGTDWTRTIPNWSVINDGPADRPTKRMYRESIEEAFQGWAAMDVNSWFDQQGDQQRGFFDFPVGSRNTALIADGDAHQDNMVPLEEGEEGQPEGEDQFNSFVQRTYDMSGFDNTTLEIDFDWDTRLYDSQQFLAEVSFDYGQTWSTILDVDSSRLDLIDDLPEEPDYEAMLFEFLFNDNNSNGFADEDGEDVLNTFAGTQFFAFGDAASSLPAAKSNTVTLRFGCINAGNDWWAAVDNVQLTAEPQAFLMGDANDDGVVNFLDLDGFSNALFGVAPYDARLDFFADGVINFSDLNGFSAELFN</sequence>
<evidence type="ECO:0000313" key="4">
    <source>
        <dbReference type="Proteomes" id="UP000322214"/>
    </source>
</evidence>
<dbReference type="STRING" id="980251.GCA_001642875_04162"/>
<dbReference type="AlphaFoldDB" id="A0A5B9PBC3"/>
<keyword evidence="4" id="KW-1185">Reference proteome</keyword>
<dbReference type="RefSeq" id="WP_157665033.1">
    <property type="nucleotide sequence ID" value="NZ_CP042912.1"/>
</dbReference>
<dbReference type="SUPFAM" id="SSF63446">
    <property type="entry name" value="Type I dockerin domain"/>
    <property type="match status" value="1"/>
</dbReference>
<evidence type="ECO:0000313" key="3">
    <source>
        <dbReference type="EMBL" id="QEG24027.1"/>
    </source>
</evidence>
<feature type="compositionally biased region" description="Polar residues" evidence="1">
    <location>
        <begin position="291"/>
        <end position="302"/>
    </location>
</feature>
<reference evidence="3 4" key="1">
    <citation type="submission" date="2019-08" db="EMBL/GenBank/DDBJ databases">
        <title>Deep-cultivation of Planctomycetes and their phenomic and genomic characterization uncovers novel biology.</title>
        <authorList>
            <person name="Wiegand S."/>
            <person name="Jogler M."/>
            <person name="Boedeker C."/>
            <person name="Pinto D."/>
            <person name="Vollmers J."/>
            <person name="Rivas-Marin E."/>
            <person name="Kohn T."/>
            <person name="Peeters S.H."/>
            <person name="Heuer A."/>
            <person name="Rast P."/>
            <person name="Oberbeckmann S."/>
            <person name="Bunk B."/>
            <person name="Jeske O."/>
            <person name="Meyerdierks A."/>
            <person name="Storesund J.E."/>
            <person name="Kallscheuer N."/>
            <person name="Luecker S."/>
            <person name="Lage O.M."/>
            <person name="Pohl T."/>
            <person name="Merkel B.J."/>
            <person name="Hornburger P."/>
            <person name="Mueller R.-W."/>
            <person name="Bruemmer F."/>
            <person name="Labrenz M."/>
            <person name="Spormann A.M."/>
            <person name="Op den Camp H."/>
            <person name="Overmann J."/>
            <person name="Amann R."/>
            <person name="Jetten M.S.M."/>
            <person name="Mascher T."/>
            <person name="Medema M.H."/>
            <person name="Devos D.P."/>
            <person name="Kaster A.-K."/>
            <person name="Ovreas L."/>
            <person name="Rohde M."/>
            <person name="Galperin M.Y."/>
            <person name="Jogler C."/>
        </authorList>
    </citation>
    <scope>NUCLEOTIDE SEQUENCE [LARGE SCALE GENOMIC DNA]</scope>
    <source>
        <strain evidence="3 4">FC18</strain>
    </source>
</reference>